<dbReference type="PANTHER" id="PTHR21089">
    <property type="entry name" value="SHIKIMATE DEHYDROGENASE"/>
    <property type="match status" value="1"/>
</dbReference>
<dbReference type="SUPFAM" id="SSF51735">
    <property type="entry name" value="NAD(P)-binding Rossmann-fold domains"/>
    <property type="match status" value="1"/>
</dbReference>
<feature type="domain" description="SDH C-terminal" evidence="3">
    <location>
        <begin position="222"/>
        <end position="241"/>
    </location>
</feature>
<dbReference type="AlphaFoldDB" id="A0AA35RBI1"/>
<protein>
    <submittedName>
        <fullName evidence="4">Shikimate dehydrogenase (NADP(+))</fullName>
    </submittedName>
</protein>
<dbReference type="GO" id="GO:0019632">
    <property type="term" value="P:shikimate metabolic process"/>
    <property type="evidence" value="ECO:0007669"/>
    <property type="project" value="TreeGrafter"/>
</dbReference>
<dbReference type="Pfam" id="PF01488">
    <property type="entry name" value="Shikimate_DH"/>
    <property type="match status" value="1"/>
</dbReference>
<dbReference type="InterPro" id="IPR046346">
    <property type="entry name" value="Aminoacid_DH-like_N_sf"/>
</dbReference>
<evidence type="ECO:0000259" key="2">
    <source>
        <dbReference type="Pfam" id="PF08501"/>
    </source>
</evidence>
<evidence type="ECO:0000313" key="5">
    <source>
        <dbReference type="Proteomes" id="UP001174909"/>
    </source>
</evidence>
<dbReference type="InterPro" id="IPR022893">
    <property type="entry name" value="Shikimate_DH_fam"/>
</dbReference>
<proteinExistence type="predicted"/>
<dbReference type="Pfam" id="PF08501">
    <property type="entry name" value="Shikimate_dh_N"/>
    <property type="match status" value="1"/>
</dbReference>
<accession>A0AA35RBI1</accession>
<gene>
    <name evidence="4" type="ORF">GBAR_LOCUS5745</name>
</gene>
<evidence type="ECO:0000259" key="3">
    <source>
        <dbReference type="Pfam" id="PF18317"/>
    </source>
</evidence>
<dbReference type="InterPro" id="IPR041121">
    <property type="entry name" value="SDH_C"/>
</dbReference>
<dbReference type="EMBL" id="CASHTH010000840">
    <property type="protein sequence ID" value="CAI8008385.1"/>
    <property type="molecule type" value="Genomic_DNA"/>
</dbReference>
<name>A0AA35RBI1_GEOBA</name>
<comment type="caution">
    <text evidence="4">The sequence shown here is derived from an EMBL/GenBank/DDBJ whole genome shotgun (WGS) entry which is preliminary data.</text>
</comment>
<organism evidence="4 5">
    <name type="scientific">Geodia barretti</name>
    <name type="common">Barrett's horny sponge</name>
    <dbReference type="NCBI Taxonomy" id="519541"/>
    <lineage>
        <taxon>Eukaryota</taxon>
        <taxon>Metazoa</taxon>
        <taxon>Porifera</taxon>
        <taxon>Demospongiae</taxon>
        <taxon>Heteroscleromorpha</taxon>
        <taxon>Tetractinellida</taxon>
        <taxon>Astrophorina</taxon>
        <taxon>Geodiidae</taxon>
        <taxon>Geodia</taxon>
    </lineage>
</organism>
<evidence type="ECO:0000259" key="1">
    <source>
        <dbReference type="Pfam" id="PF01488"/>
    </source>
</evidence>
<dbReference type="Proteomes" id="UP001174909">
    <property type="component" value="Unassembled WGS sequence"/>
</dbReference>
<dbReference type="PANTHER" id="PTHR21089:SF1">
    <property type="entry name" value="BIFUNCTIONAL 3-DEHYDROQUINATE DEHYDRATASE_SHIKIMATE DEHYDROGENASE, CHLOROPLASTIC"/>
    <property type="match status" value="1"/>
</dbReference>
<reference evidence="4" key="1">
    <citation type="submission" date="2023-03" db="EMBL/GenBank/DDBJ databases">
        <authorList>
            <person name="Steffen K."/>
            <person name="Cardenas P."/>
        </authorList>
    </citation>
    <scope>NUCLEOTIDE SEQUENCE</scope>
</reference>
<dbReference type="SUPFAM" id="SSF53223">
    <property type="entry name" value="Aminoacid dehydrogenase-like, N-terminal domain"/>
    <property type="match status" value="1"/>
</dbReference>
<dbReference type="InterPro" id="IPR013708">
    <property type="entry name" value="Shikimate_DH-bd_N"/>
</dbReference>
<dbReference type="GO" id="GO:0009423">
    <property type="term" value="P:chorismate biosynthetic process"/>
    <property type="evidence" value="ECO:0007669"/>
    <property type="project" value="TreeGrafter"/>
</dbReference>
<dbReference type="Pfam" id="PF18317">
    <property type="entry name" value="SDH_C"/>
    <property type="match status" value="1"/>
</dbReference>
<dbReference type="InterPro" id="IPR036291">
    <property type="entry name" value="NAD(P)-bd_dom_sf"/>
</dbReference>
<feature type="domain" description="Shikimate dehydrogenase substrate binding N-terminal" evidence="2">
    <location>
        <begin position="4"/>
        <end position="63"/>
    </location>
</feature>
<dbReference type="Gene3D" id="3.40.50.10860">
    <property type="entry name" value="Leucine Dehydrogenase, chain A, domain 1"/>
    <property type="match status" value="1"/>
</dbReference>
<dbReference type="CDD" id="cd01065">
    <property type="entry name" value="NAD_bind_Shikimate_DH"/>
    <property type="match status" value="1"/>
</dbReference>
<sequence length="255" mass="26202">MAVAGIAGVYVPFRVDVVAEFLRLAPSLGVRGLSVTIPHKETVMALLARTDPSVRGAGACNTLVWEQGGWTGYNTDIAGFLAPLQPALAAGRVRRATVVGAGGGARAVVWALRGAGVEVLVVNRNLQRAQHLAAEMGAAAIALSAGDLAAQVARHSDLIVQATSVGMHAGAADAARGAAHDPIAAVPLAGHETVYDIVYTPPNTPLIQRAREAGCQVVTGGEMLLGQAYEQFRLFTGIEYPASERGHMSAALGAG</sequence>
<dbReference type="InterPro" id="IPR006151">
    <property type="entry name" value="Shikm_DH/Glu-tRNA_Rdtase"/>
</dbReference>
<dbReference type="Gene3D" id="3.40.50.720">
    <property type="entry name" value="NAD(P)-binding Rossmann-like Domain"/>
    <property type="match status" value="1"/>
</dbReference>
<feature type="domain" description="Quinate/shikimate 5-dehydrogenase/glutamyl-tRNA reductase" evidence="1">
    <location>
        <begin position="94"/>
        <end position="164"/>
    </location>
</feature>
<dbReference type="GO" id="GO:0004764">
    <property type="term" value="F:shikimate 3-dehydrogenase (NADP+) activity"/>
    <property type="evidence" value="ECO:0007669"/>
    <property type="project" value="InterPro"/>
</dbReference>
<evidence type="ECO:0000313" key="4">
    <source>
        <dbReference type="EMBL" id="CAI8008385.1"/>
    </source>
</evidence>
<keyword evidence="5" id="KW-1185">Reference proteome</keyword>